<reference evidence="2 3" key="1">
    <citation type="submission" date="2020-08" db="EMBL/GenBank/DDBJ databases">
        <title>Genomic Encyclopedia of Type Strains, Phase IV (KMG-IV): sequencing the most valuable type-strain genomes for metagenomic binning, comparative biology and taxonomic classification.</title>
        <authorList>
            <person name="Goeker M."/>
        </authorList>
    </citation>
    <scope>NUCLEOTIDE SEQUENCE [LARGE SCALE GENOMIC DNA]</scope>
    <source>
        <strain evidence="2 3">DSM 11275</strain>
    </source>
</reference>
<dbReference type="AlphaFoldDB" id="A0A7W8FGK2"/>
<name>A0A7W8FGK2_9BACT</name>
<dbReference type="EMBL" id="JACHGO010000005">
    <property type="protein sequence ID" value="MBB5143885.1"/>
    <property type="molecule type" value="Genomic_DNA"/>
</dbReference>
<evidence type="ECO:0000313" key="2">
    <source>
        <dbReference type="EMBL" id="MBB5143885.1"/>
    </source>
</evidence>
<comment type="caution">
    <text evidence="2">The sequence shown here is derived from an EMBL/GenBank/DDBJ whole genome shotgun (WGS) entry which is preliminary data.</text>
</comment>
<sequence length="405" mass="43890">MTEKIEWYKEVLELEPNSKVFFPLARLLVEEGRTEEATGILELGLARHDEFLEARLFLIELLYKTGQQNACEAQVKKLSRMFSAYSGFWQAWASTLAAENQGADTATVMRFLALNFAKGPVSLSDVLEQGVNSLLGHGTAQAGQINASPVLDQEPIRVQASHEDFAKNETTNARESQLAPEDGLTAQLSDHQDFIQAVDVPAQLLAPNDINAPFADQNTHNGGAHEYLPHDSMQGDDLSHKALSEFDPEDMTDEDAALPEASMQTADTAPSSVGAYEPEHAALSENEPSASEAVAEGLTNSTGEETEESEERFSLRTRSMAEVLAEQGDIKGALDIYHELAAAATAPEENADLRQRIATLNARLGSAQPVEQTLETAESGASTGKDKLISMLEALAERVEARAHS</sequence>
<keyword evidence="3" id="KW-1185">Reference proteome</keyword>
<accession>A0A7W8FGK2</accession>
<evidence type="ECO:0008006" key="4">
    <source>
        <dbReference type="Google" id="ProtNLM"/>
    </source>
</evidence>
<organism evidence="2 3">
    <name type="scientific">Desulfovibrio intestinalis</name>
    <dbReference type="NCBI Taxonomy" id="58621"/>
    <lineage>
        <taxon>Bacteria</taxon>
        <taxon>Pseudomonadati</taxon>
        <taxon>Thermodesulfobacteriota</taxon>
        <taxon>Desulfovibrionia</taxon>
        <taxon>Desulfovibrionales</taxon>
        <taxon>Desulfovibrionaceae</taxon>
        <taxon>Desulfovibrio</taxon>
    </lineage>
</organism>
<dbReference type="Gene3D" id="1.25.40.10">
    <property type="entry name" value="Tetratricopeptide repeat domain"/>
    <property type="match status" value="1"/>
</dbReference>
<dbReference type="Proteomes" id="UP000539075">
    <property type="component" value="Unassembled WGS sequence"/>
</dbReference>
<evidence type="ECO:0000313" key="3">
    <source>
        <dbReference type="Proteomes" id="UP000539075"/>
    </source>
</evidence>
<dbReference type="RefSeq" id="WP_183719785.1">
    <property type="nucleotide sequence ID" value="NZ_JACHGO010000005.1"/>
</dbReference>
<gene>
    <name evidence="2" type="ORF">HNQ38_001985</name>
</gene>
<dbReference type="InterPro" id="IPR011990">
    <property type="entry name" value="TPR-like_helical_dom_sf"/>
</dbReference>
<evidence type="ECO:0000256" key="1">
    <source>
        <dbReference type="SAM" id="MobiDB-lite"/>
    </source>
</evidence>
<protein>
    <recommendedName>
        <fullName evidence="4">Tetratricopeptide repeat protein</fullName>
    </recommendedName>
</protein>
<dbReference type="SUPFAM" id="SSF48452">
    <property type="entry name" value="TPR-like"/>
    <property type="match status" value="1"/>
</dbReference>
<proteinExistence type="predicted"/>
<feature type="region of interest" description="Disordered" evidence="1">
    <location>
        <begin position="279"/>
        <end position="313"/>
    </location>
</feature>
<feature type="region of interest" description="Disordered" evidence="1">
    <location>
        <begin position="211"/>
        <end position="238"/>
    </location>
</feature>